<dbReference type="PANTHER" id="PTHR13511">
    <property type="entry name" value="KXDL MOTIF-CONTAINING PROTEIN 1"/>
    <property type="match status" value="1"/>
</dbReference>
<gene>
    <name evidence="3" type="ORF">OCBIM_22026501mg</name>
</gene>
<dbReference type="GO" id="GO:0032418">
    <property type="term" value="P:lysosome localization"/>
    <property type="evidence" value="ECO:0007669"/>
    <property type="project" value="TreeGrafter"/>
</dbReference>
<evidence type="ECO:0000256" key="1">
    <source>
        <dbReference type="ARBA" id="ARBA00005913"/>
    </source>
</evidence>
<dbReference type="GO" id="GO:0099078">
    <property type="term" value="C:BORC complex"/>
    <property type="evidence" value="ECO:0007669"/>
    <property type="project" value="TreeGrafter"/>
</dbReference>
<dbReference type="STRING" id="37653.A0A0L8GXW9"/>
<protein>
    <recommendedName>
        <fullName evidence="2">KxDL domain-containing protein</fullName>
    </recommendedName>
</protein>
<dbReference type="AlphaFoldDB" id="A0A0L8GXW9"/>
<dbReference type="PANTHER" id="PTHR13511:SF0">
    <property type="entry name" value="KXDL MOTIF-CONTAINING PROTEIN 1"/>
    <property type="match status" value="1"/>
</dbReference>
<sequence>MSDGQTSPLSIEDYATTFTEALTCQINKEDVGCMIQTQKEMLSRYEKTNEMLLNFNLLSSSRYEATCHKFKKDTLLLYEMKKDLDTVFKRISLQRNECHREQR</sequence>
<reference evidence="3" key="1">
    <citation type="submission" date="2015-07" db="EMBL/GenBank/DDBJ databases">
        <title>MeaNS - Measles Nucleotide Surveillance Program.</title>
        <authorList>
            <person name="Tran T."/>
            <person name="Druce J."/>
        </authorList>
    </citation>
    <scope>NUCLEOTIDE SEQUENCE</scope>
    <source>
        <strain evidence="3">UCB-OBI-ISO-001</strain>
        <tissue evidence="3">Gonad</tissue>
    </source>
</reference>
<proteinExistence type="inferred from homology"/>
<organism evidence="3">
    <name type="scientific">Octopus bimaculoides</name>
    <name type="common">California two-spotted octopus</name>
    <dbReference type="NCBI Taxonomy" id="37653"/>
    <lineage>
        <taxon>Eukaryota</taxon>
        <taxon>Metazoa</taxon>
        <taxon>Spiralia</taxon>
        <taxon>Lophotrochozoa</taxon>
        <taxon>Mollusca</taxon>
        <taxon>Cephalopoda</taxon>
        <taxon>Coleoidea</taxon>
        <taxon>Octopodiformes</taxon>
        <taxon>Octopoda</taxon>
        <taxon>Incirrata</taxon>
        <taxon>Octopodidae</taxon>
        <taxon>Octopus</taxon>
    </lineage>
</organism>
<dbReference type="EMBL" id="KQ420059">
    <property type="protein sequence ID" value="KOF81435.1"/>
    <property type="molecule type" value="Genomic_DNA"/>
</dbReference>
<accession>A0A0L8GXW9</accession>
<evidence type="ECO:0000313" key="3">
    <source>
        <dbReference type="EMBL" id="KOF81435.1"/>
    </source>
</evidence>
<name>A0A0L8GXW9_OCTBM</name>
<feature type="domain" description="KxDL" evidence="2">
    <location>
        <begin position="22"/>
        <end position="92"/>
    </location>
</feature>
<dbReference type="InterPro" id="IPR039843">
    <property type="entry name" value="KXD1-like"/>
</dbReference>
<dbReference type="InterPro" id="IPR019371">
    <property type="entry name" value="KxDL_dom"/>
</dbReference>
<comment type="similarity">
    <text evidence="1">Belongs to the KXD1 family.</text>
</comment>
<evidence type="ECO:0000259" key="2">
    <source>
        <dbReference type="Pfam" id="PF10241"/>
    </source>
</evidence>
<dbReference type="Pfam" id="PF10241">
    <property type="entry name" value="KxDL"/>
    <property type="match status" value="1"/>
</dbReference>